<reference evidence="1" key="1">
    <citation type="journal article" date="2023" name="Plant J.">
        <title>Genome sequences and population genomics provide insights into the demographic history, inbreeding, and mutation load of two 'living fossil' tree species of Dipteronia.</title>
        <authorList>
            <person name="Feng Y."/>
            <person name="Comes H.P."/>
            <person name="Chen J."/>
            <person name="Zhu S."/>
            <person name="Lu R."/>
            <person name="Zhang X."/>
            <person name="Li P."/>
            <person name="Qiu J."/>
            <person name="Olsen K.M."/>
            <person name="Qiu Y."/>
        </authorList>
    </citation>
    <scope>NUCLEOTIDE SEQUENCE</scope>
    <source>
        <strain evidence="1">KIB01</strain>
    </source>
</reference>
<accession>A0AAD9TVV2</accession>
<dbReference type="Proteomes" id="UP001280121">
    <property type="component" value="Unassembled WGS sequence"/>
</dbReference>
<keyword evidence="2" id="KW-1185">Reference proteome</keyword>
<organism evidence="1 2">
    <name type="scientific">Dipteronia dyeriana</name>
    <dbReference type="NCBI Taxonomy" id="168575"/>
    <lineage>
        <taxon>Eukaryota</taxon>
        <taxon>Viridiplantae</taxon>
        <taxon>Streptophyta</taxon>
        <taxon>Embryophyta</taxon>
        <taxon>Tracheophyta</taxon>
        <taxon>Spermatophyta</taxon>
        <taxon>Magnoliopsida</taxon>
        <taxon>eudicotyledons</taxon>
        <taxon>Gunneridae</taxon>
        <taxon>Pentapetalae</taxon>
        <taxon>rosids</taxon>
        <taxon>malvids</taxon>
        <taxon>Sapindales</taxon>
        <taxon>Sapindaceae</taxon>
        <taxon>Hippocastanoideae</taxon>
        <taxon>Acereae</taxon>
        <taxon>Dipteronia</taxon>
    </lineage>
</organism>
<protein>
    <submittedName>
        <fullName evidence="1">Uncharacterized protein</fullName>
    </submittedName>
</protein>
<dbReference type="AlphaFoldDB" id="A0AAD9TVV2"/>
<name>A0AAD9TVV2_9ROSI</name>
<dbReference type="EMBL" id="JANJYI010000007">
    <property type="protein sequence ID" value="KAK2642668.1"/>
    <property type="molecule type" value="Genomic_DNA"/>
</dbReference>
<proteinExistence type="predicted"/>
<evidence type="ECO:0000313" key="1">
    <source>
        <dbReference type="EMBL" id="KAK2642668.1"/>
    </source>
</evidence>
<sequence>MLETVIDLNSDRILSFNGGGDGGWGSKNDEVGSSEALASSIQQRISERIGRINQSCSGDSSTLVDVVVLETVIVMVSTEEEDLDQYLVYPRDTWSYNITINTHCKHKFIRQIESVLDSCGELDEFRSNCFGHYLDLPAWGYFQAQYMHNLFFRQITPPGASINEMWFALGKTNVRLGAREFCLCTV</sequence>
<comment type="caution">
    <text evidence="1">The sequence shown here is derived from an EMBL/GenBank/DDBJ whole genome shotgun (WGS) entry which is preliminary data.</text>
</comment>
<dbReference type="PANTHER" id="PTHR48449">
    <property type="entry name" value="DUF1985 DOMAIN-CONTAINING PROTEIN"/>
    <property type="match status" value="1"/>
</dbReference>
<evidence type="ECO:0000313" key="2">
    <source>
        <dbReference type="Proteomes" id="UP001280121"/>
    </source>
</evidence>
<dbReference type="PANTHER" id="PTHR48449:SF1">
    <property type="entry name" value="DUF1985 DOMAIN-CONTAINING PROTEIN"/>
    <property type="match status" value="1"/>
</dbReference>
<gene>
    <name evidence="1" type="ORF">Ddye_024431</name>
</gene>